<reference evidence="2" key="1">
    <citation type="submission" date="2019-01" db="EMBL/GenBank/DDBJ databases">
        <title>Draft genome sequences of three monokaryotic isolates of the white-rot basidiomycete fungus Dichomitus squalens.</title>
        <authorList>
            <consortium name="DOE Joint Genome Institute"/>
            <person name="Lopez S.C."/>
            <person name="Andreopoulos B."/>
            <person name="Pangilinan J."/>
            <person name="Lipzen A."/>
            <person name="Riley R."/>
            <person name="Ahrendt S."/>
            <person name="Ng V."/>
            <person name="Barry K."/>
            <person name="Daum C."/>
            <person name="Grigoriev I.V."/>
            <person name="Hilden K.S."/>
            <person name="Makela M.R."/>
            <person name="de Vries R.P."/>
        </authorList>
    </citation>
    <scope>NUCLEOTIDE SEQUENCE [LARGE SCALE GENOMIC DNA]</scope>
    <source>
        <strain evidence="2">OM18370.1</strain>
    </source>
</reference>
<keyword evidence="1" id="KW-0472">Membrane</keyword>
<protein>
    <submittedName>
        <fullName evidence="2">Uncharacterized protein</fullName>
    </submittedName>
</protein>
<proteinExistence type="predicted"/>
<keyword evidence="1" id="KW-0812">Transmembrane</keyword>
<dbReference type="Proteomes" id="UP000292957">
    <property type="component" value="Unassembled WGS sequence"/>
</dbReference>
<organism evidence="2">
    <name type="scientific">Dichomitus squalens</name>
    <dbReference type="NCBI Taxonomy" id="114155"/>
    <lineage>
        <taxon>Eukaryota</taxon>
        <taxon>Fungi</taxon>
        <taxon>Dikarya</taxon>
        <taxon>Basidiomycota</taxon>
        <taxon>Agaricomycotina</taxon>
        <taxon>Agaricomycetes</taxon>
        <taxon>Polyporales</taxon>
        <taxon>Polyporaceae</taxon>
        <taxon>Dichomitus</taxon>
    </lineage>
</organism>
<dbReference type="AlphaFoldDB" id="A0A4Q9MKG7"/>
<dbReference type="OrthoDB" id="2747423at2759"/>
<sequence>MATRIICRREYEELVQEREPPFAEVVYVLTTPPPGSKPWDLSSCLSRYMALLAYTLIHPKQAALWADNRWKIGETIEEATYAEVRREWEAVAISRVQYAFTVARLFVFAPQGPGERARRAFLRQSPVTGPPKDGVIRVKWYPDVESVRVWPEGFGQLWMDVPVDETGCADLRVIKDSWGMENCFVIDANRDRLALWRHPVETLSALAINVLLSDGHRVIGVVERPSQPLLAARQYRAYVRYHMRPFVFETIPRLLGWTVARLLLVLFNLAIGIPYFLWFLLSCSPYIVFRTLEIALLALYAVGAIVLRDLEELVYVLVGYAAPPAWVFRSAGQWLVAGLEAAFLTDEEINRRTREGSEMLEQ</sequence>
<feature type="transmembrane region" description="Helical" evidence="1">
    <location>
        <begin position="262"/>
        <end position="281"/>
    </location>
</feature>
<evidence type="ECO:0000256" key="1">
    <source>
        <dbReference type="SAM" id="Phobius"/>
    </source>
</evidence>
<keyword evidence="1" id="KW-1133">Transmembrane helix</keyword>
<feature type="transmembrane region" description="Helical" evidence="1">
    <location>
        <begin position="287"/>
        <end position="307"/>
    </location>
</feature>
<name>A0A4Q9MKG7_9APHY</name>
<evidence type="ECO:0000313" key="2">
    <source>
        <dbReference type="EMBL" id="TBU26752.1"/>
    </source>
</evidence>
<dbReference type="EMBL" id="ML143441">
    <property type="protein sequence ID" value="TBU26752.1"/>
    <property type="molecule type" value="Genomic_DNA"/>
</dbReference>
<accession>A0A4Q9MKG7</accession>
<gene>
    <name evidence="2" type="ORF">BD311DRAFT_761827</name>
</gene>